<accession>A0A1Y0I558</accession>
<dbReference type="RefSeq" id="WP_087460696.1">
    <property type="nucleotide sequence ID" value="NZ_CP021425.1"/>
</dbReference>
<sequence length="334" mass="38149">MKAQWIRPIPCLSQALPGSSAFCKWGLTLSVVINSACTAPGLTEADQRDGIETFVEQHQSVVELWLSKGEYQRALVHLEALRLIDTKSPEIKEQLQQLSNQQRQISDELLRQGETELKKHRQHAAKVYLLRSLAVDPGNLSSRLALRELYREEIKHELESRKKSISLKRTEYEASKAIPAASLDDPLKPGADEKLESYRQLFDDTRYSELIDQISSDNKKPYPIEIVEVLRAAHRQLAIQFQQSGHFDRALAHAHSAAFLSVATERDTELLKAIRQGISHHLFEEGKGLLRTDIDAAVRLMEKALSYDPENLDHQVFLRRAQKMRDNFREIQAE</sequence>
<evidence type="ECO:0000313" key="2">
    <source>
        <dbReference type="Proteomes" id="UP000196027"/>
    </source>
</evidence>
<gene>
    <name evidence="1" type="ORF">OLMES_1537</name>
</gene>
<organism evidence="1 2">
    <name type="scientific">Oleiphilus messinensis</name>
    <dbReference type="NCBI Taxonomy" id="141451"/>
    <lineage>
        <taxon>Bacteria</taxon>
        <taxon>Pseudomonadati</taxon>
        <taxon>Pseudomonadota</taxon>
        <taxon>Gammaproteobacteria</taxon>
        <taxon>Oceanospirillales</taxon>
        <taxon>Oleiphilaceae</taxon>
        <taxon>Oleiphilus</taxon>
    </lineage>
</organism>
<keyword evidence="2" id="KW-1185">Reference proteome</keyword>
<dbReference type="AlphaFoldDB" id="A0A1Y0I558"/>
<dbReference type="SUPFAM" id="SSF48452">
    <property type="entry name" value="TPR-like"/>
    <property type="match status" value="1"/>
</dbReference>
<protein>
    <recommendedName>
        <fullName evidence="3">Tetratricopeptide repeat protein</fullName>
    </recommendedName>
</protein>
<dbReference type="Gene3D" id="1.25.40.10">
    <property type="entry name" value="Tetratricopeptide repeat domain"/>
    <property type="match status" value="1"/>
</dbReference>
<proteinExistence type="predicted"/>
<reference evidence="1 2" key="1">
    <citation type="submission" date="2017-05" db="EMBL/GenBank/DDBJ databases">
        <title>Genomic insights into alkan degradation activity of Oleiphilus messinensis.</title>
        <authorList>
            <person name="Kozyavkin S.A."/>
            <person name="Slesarev A.I."/>
            <person name="Golyshin P.N."/>
            <person name="Korzhenkov A."/>
            <person name="Golyshina O.N."/>
            <person name="Toshchakov S.V."/>
        </authorList>
    </citation>
    <scope>NUCLEOTIDE SEQUENCE [LARGE SCALE GENOMIC DNA]</scope>
    <source>
        <strain evidence="1 2">ME102</strain>
    </source>
</reference>
<dbReference type="EMBL" id="CP021425">
    <property type="protein sequence ID" value="ARU55612.1"/>
    <property type="molecule type" value="Genomic_DNA"/>
</dbReference>
<evidence type="ECO:0000313" key="1">
    <source>
        <dbReference type="EMBL" id="ARU55612.1"/>
    </source>
</evidence>
<dbReference type="KEGG" id="ome:OLMES_1537"/>
<dbReference type="Proteomes" id="UP000196027">
    <property type="component" value="Chromosome"/>
</dbReference>
<dbReference type="InterPro" id="IPR011990">
    <property type="entry name" value="TPR-like_helical_dom_sf"/>
</dbReference>
<name>A0A1Y0I558_9GAMM</name>
<evidence type="ECO:0008006" key="3">
    <source>
        <dbReference type="Google" id="ProtNLM"/>
    </source>
</evidence>